<dbReference type="Gene3D" id="3.60.110.10">
    <property type="entry name" value="Carbon-nitrogen hydrolase"/>
    <property type="match status" value="1"/>
</dbReference>
<dbReference type="InterPro" id="IPR036526">
    <property type="entry name" value="C-N_Hydrolase_sf"/>
</dbReference>
<proteinExistence type="predicted"/>
<dbReference type="KEGG" id="bmh:BMWSH_3468"/>
<accession>A0A8D3X2A5</accession>
<dbReference type="Proteomes" id="UP000001283">
    <property type="component" value="Chromosome"/>
</dbReference>
<organism evidence="1 2">
    <name type="scientific">Priestia megaterium (strain WSH-002)</name>
    <name type="common">Bacillus megaterium</name>
    <dbReference type="NCBI Taxonomy" id="1006007"/>
    <lineage>
        <taxon>Bacteria</taxon>
        <taxon>Bacillati</taxon>
        <taxon>Bacillota</taxon>
        <taxon>Bacilli</taxon>
        <taxon>Bacillales</taxon>
        <taxon>Bacillaceae</taxon>
        <taxon>Priestia</taxon>
    </lineage>
</organism>
<reference evidence="1 2" key="1">
    <citation type="journal article" date="2011" name="J. Bacteriol.">
        <title>Complete genome sequence of the industrial strain Bacillus megaterium WSH-002.</title>
        <authorList>
            <person name="Liu L."/>
            <person name="Li Y."/>
            <person name="Zhang J."/>
            <person name="Zou W."/>
            <person name="Zhou Z."/>
            <person name="Liu J."/>
            <person name="Li X."/>
            <person name="Wang L."/>
            <person name="Chen J."/>
        </authorList>
    </citation>
    <scope>NUCLEOTIDE SEQUENCE [LARGE SCALE GENOMIC DNA]</scope>
    <source>
        <strain evidence="1 2">WSH-002</strain>
    </source>
</reference>
<keyword evidence="1" id="KW-0012">Acyltransferase</keyword>
<dbReference type="AlphaFoldDB" id="A0A8D3X2A5"/>
<evidence type="ECO:0000313" key="2">
    <source>
        <dbReference type="Proteomes" id="UP000001283"/>
    </source>
</evidence>
<sequence>MEIIEGEVKQNENRIVSLFAEKLDIDTEIVVIPEMWNTGYDLKNVAQKADINLKSTFPFIQSLAIKY</sequence>
<dbReference type="GO" id="GO:0016746">
    <property type="term" value="F:acyltransferase activity"/>
    <property type="evidence" value="ECO:0007669"/>
    <property type="project" value="UniProtKB-KW"/>
</dbReference>
<protein>
    <submittedName>
        <fullName evidence="1">Nitrilase/cyanide hydratase and apolipoprotein N-acyltransferase</fullName>
    </submittedName>
</protein>
<evidence type="ECO:0000313" key="1">
    <source>
        <dbReference type="EMBL" id="AEN90350.1"/>
    </source>
</evidence>
<gene>
    <name evidence="1" type="ORF">BMWSH_3468</name>
</gene>
<keyword evidence="1" id="KW-0808">Transferase</keyword>
<keyword evidence="1" id="KW-0449">Lipoprotein</keyword>
<dbReference type="SUPFAM" id="SSF56317">
    <property type="entry name" value="Carbon-nitrogen hydrolase"/>
    <property type="match status" value="1"/>
</dbReference>
<dbReference type="EMBL" id="CP003017">
    <property type="protein sequence ID" value="AEN90350.1"/>
    <property type="molecule type" value="Genomic_DNA"/>
</dbReference>
<name>A0A8D3X2A5_PRIMW</name>